<dbReference type="EMBL" id="AGCI01000044">
    <property type="protein sequence ID" value="EHM43194.1"/>
    <property type="molecule type" value="Genomic_DNA"/>
</dbReference>
<accession>G9Y607</accession>
<dbReference type="HOGENOM" id="CLU_2861489_0_0_6"/>
<proteinExistence type="predicted"/>
<dbReference type="AlphaFoldDB" id="G9Y607"/>
<protein>
    <submittedName>
        <fullName evidence="1">Uncharacterized protein</fullName>
    </submittedName>
</protein>
<name>G9Y607_HAFAL</name>
<evidence type="ECO:0000313" key="2">
    <source>
        <dbReference type="Proteomes" id="UP000005959"/>
    </source>
</evidence>
<gene>
    <name evidence="1" type="ORF">HMPREF0454_02023</name>
</gene>
<evidence type="ECO:0000313" key="1">
    <source>
        <dbReference type="EMBL" id="EHM43194.1"/>
    </source>
</evidence>
<dbReference type="Proteomes" id="UP000005959">
    <property type="component" value="Unassembled WGS sequence"/>
</dbReference>
<comment type="caution">
    <text evidence="1">The sequence shown here is derived from an EMBL/GenBank/DDBJ whole genome shotgun (WGS) entry which is preliminary data.</text>
</comment>
<sequence>MSDATVKSGWDVESDYCSKQEYLSRDTLRRINPFLCQLMGKFNHQRQSLKAEKRVSQIYQRFAA</sequence>
<organism evidence="1 2">
    <name type="scientific">Hafnia alvei ATCC 51873</name>
    <dbReference type="NCBI Taxonomy" id="1002364"/>
    <lineage>
        <taxon>Bacteria</taxon>
        <taxon>Pseudomonadati</taxon>
        <taxon>Pseudomonadota</taxon>
        <taxon>Gammaproteobacteria</taxon>
        <taxon>Enterobacterales</taxon>
        <taxon>Hafniaceae</taxon>
        <taxon>Hafnia</taxon>
    </lineage>
</organism>
<reference evidence="1 2" key="1">
    <citation type="submission" date="2011-08" db="EMBL/GenBank/DDBJ databases">
        <authorList>
            <person name="Weinstock G."/>
            <person name="Sodergren E."/>
            <person name="Clifton S."/>
            <person name="Fulton L."/>
            <person name="Fulton B."/>
            <person name="Courtney L."/>
            <person name="Fronick C."/>
            <person name="Harrison M."/>
            <person name="Strong C."/>
            <person name="Farmer C."/>
            <person name="Delahaunty K."/>
            <person name="Markovic C."/>
            <person name="Hall O."/>
            <person name="Minx P."/>
            <person name="Tomlinson C."/>
            <person name="Mitreva M."/>
            <person name="Hou S."/>
            <person name="Chen J."/>
            <person name="Wollam A."/>
            <person name="Pepin K.H."/>
            <person name="Johnson M."/>
            <person name="Bhonagiri V."/>
            <person name="Zhang X."/>
            <person name="Suruliraj S."/>
            <person name="Warren W."/>
            <person name="Chinwalla A."/>
            <person name="Mardis E.R."/>
            <person name="Wilson R.K."/>
        </authorList>
    </citation>
    <scope>NUCLEOTIDE SEQUENCE [LARGE SCALE GENOMIC DNA]</scope>
    <source>
        <strain evidence="1 2">ATCC 51873</strain>
    </source>
</reference>